<evidence type="ECO:0000256" key="4">
    <source>
        <dbReference type="SAM" id="MobiDB-lite"/>
    </source>
</evidence>
<dbReference type="SMART" id="SM00248">
    <property type="entry name" value="ANK"/>
    <property type="match status" value="5"/>
</dbReference>
<evidence type="ECO:0000313" key="6">
    <source>
        <dbReference type="Proteomes" id="UP000434957"/>
    </source>
</evidence>
<dbReference type="InterPro" id="IPR002110">
    <property type="entry name" value="Ankyrin_rpt"/>
</dbReference>
<dbReference type="PROSITE" id="PS50297">
    <property type="entry name" value="ANK_REP_REGION"/>
    <property type="match status" value="3"/>
</dbReference>
<dbReference type="Proteomes" id="UP000434957">
    <property type="component" value="Unassembled WGS sequence"/>
</dbReference>
<feature type="repeat" description="ANK" evidence="3">
    <location>
        <begin position="342"/>
        <end position="374"/>
    </location>
</feature>
<name>A0A6A4G7G4_9STRA</name>
<accession>A0A6A4G7G4</accession>
<feature type="compositionally biased region" description="Low complexity" evidence="4">
    <location>
        <begin position="118"/>
        <end position="127"/>
    </location>
</feature>
<keyword evidence="2 3" id="KW-0040">ANK repeat</keyword>
<keyword evidence="6" id="KW-1185">Reference proteome</keyword>
<gene>
    <name evidence="5" type="ORF">PR003_g2614</name>
</gene>
<dbReference type="PROSITE" id="PS50088">
    <property type="entry name" value="ANK_REPEAT"/>
    <property type="match status" value="5"/>
</dbReference>
<evidence type="ECO:0000256" key="2">
    <source>
        <dbReference type="ARBA" id="ARBA00023043"/>
    </source>
</evidence>
<dbReference type="Pfam" id="PF00023">
    <property type="entry name" value="Ank"/>
    <property type="match status" value="1"/>
</dbReference>
<feature type="repeat" description="ANK" evidence="3">
    <location>
        <begin position="408"/>
        <end position="440"/>
    </location>
</feature>
<dbReference type="Pfam" id="PF12796">
    <property type="entry name" value="Ank_2"/>
    <property type="match status" value="1"/>
</dbReference>
<dbReference type="EMBL" id="QXFT01000084">
    <property type="protein sequence ID" value="KAE9355849.1"/>
    <property type="molecule type" value="Genomic_DNA"/>
</dbReference>
<dbReference type="PANTHER" id="PTHR24171">
    <property type="entry name" value="ANKYRIN REPEAT DOMAIN-CONTAINING PROTEIN 39-RELATED"/>
    <property type="match status" value="1"/>
</dbReference>
<evidence type="ECO:0000256" key="3">
    <source>
        <dbReference type="PROSITE-ProRule" id="PRU00023"/>
    </source>
</evidence>
<feature type="repeat" description="ANK" evidence="3">
    <location>
        <begin position="441"/>
        <end position="473"/>
    </location>
</feature>
<evidence type="ECO:0000313" key="5">
    <source>
        <dbReference type="EMBL" id="KAE9355849.1"/>
    </source>
</evidence>
<dbReference type="AlphaFoldDB" id="A0A6A4G7G4"/>
<dbReference type="InterPro" id="IPR036770">
    <property type="entry name" value="Ankyrin_rpt-contain_sf"/>
</dbReference>
<evidence type="ECO:0000256" key="1">
    <source>
        <dbReference type="ARBA" id="ARBA00022737"/>
    </source>
</evidence>
<dbReference type="SUPFAM" id="SSF48403">
    <property type="entry name" value="Ankyrin repeat"/>
    <property type="match status" value="1"/>
</dbReference>
<feature type="repeat" description="ANK" evidence="3">
    <location>
        <begin position="375"/>
        <end position="407"/>
    </location>
</feature>
<feature type="region of interest" description="Disordered" evidence="4">
    <location>
        <begin position="73"/>
        <end position="133"/>
    </location>
</feature>
<comment type="caution">
    <text evidence="5">The sequence shown here is derived from an EMBL/GenBank/DDBJ whole genome shotgun (WGS) entry which is preliminary data.</text>
</comment>
<feature type="repeat" description="ANK" evidence="3">
    <location>
        <begin position="280"/>
        <end position="312"/>
    </location>
</feature>
<dbReference type="Gene3D" id="1.25.40.20">
    <property type="entry name" value="Ankyrin repeat-containing domain"/>
    <property type="match status" value="3"/>
</dbReference>
<proteinExistence type="predicted"/>
<reference evidence="5 6" key="1">
    <citation type="submission" date="2018-08" db="EMBL/GenBank/DDBJ databases">
        <title>Genomic investigation of the strawberry pathogen Phytophthora fragariae indicates pathogenicity is determined by transcriptional variation in three key races.</title>
        <authorList>
            <person name="Adams T.M."/>
            <person name="Armitage A.D."/>
            <person name="Sobczyk M.K."/>
            <person name="Bates H.J."/>
            <person name="Dunwell J.M."/>
            <person name="Nellist C.F."/>
            <person name="Harrison R.J."/>
        </authorList>
    </citation>
    <scope>NUCLEOTIDE SEQUENCE [LARGE SCALE GENOMIC DNA]</scope>
    <source>
        <strain evidence="5 6">SCRP333</strain>
    </source>
</reference>
<sequence>MRDKHGSHFRVFTRILNFRISYKHPVTFSLNINHAVIETFPLGRKGSEQQGKASASAVAVNKQGLLLSLSLRAADSRRDPDPSPMSDGLSPPRKRARLGAEEEPTPSSAPIPEAFRMASSSASPAAAVEDSEPRGRLDMSSFLLMARGRLGAQAEAMADPAAAEDVSAAAGALEALSSSLVLAPPDEPMPMAVAVAAEESTTDDEELQQLSMVKLEPSGATLCPEGAVAVELEYEDVAAFLFNMAREQRLQQLHKGMRTVRKARNAEELLPRLLTAEDETGLTLLMIGVRSNDRVFCSMLLDAGADVNFKTEKRTYALLLAAQKGWEDMTRFLLERSANEESKNMALIPAAHFGHLPVVKMLLETGGNQNYANKKGTTPLMRAAQEGRDEVVKFLIKKGADTCAANNEGMTALMLAAQRGHANIATTLMKSGSNVNKQTRQGSTALLLAAKRGHTAAVEALMTAGADIFLKDDRDKTAAETAQRRGHVDLFLKISVQNQLRLMREDLRRQRCYTLMRLSTLYVLSRAELTPAFKNQKRQQYNALMDRTLRLPKPLLQNIALFLPLCRMWDRQLRYLIYEAAPQPNRVVQQGIRILDEVLVSVSLELRPSLHWIKQECGGPLHVTGQLGLLRDSAEYRGLFTAETRTPMPPRMLHQLRRMADIQGALSTYAAGSAIQFGVEVAQDVVSLLTDLLSWDVGRRQAELLD</sequence>
<organism evidence="5 6">
    <name type="scientific">Phytophthora rubi</name>
    <dbReference type="NCBI Taxonomy" id="129364"/>
    <lineage>
        <taxon>Eukaryota</taxon>
        <taxon>Sar</taxon>
        <taxon>Stramenopiles</taxon>
        <taxon>Oomycota</taxon>
        <taxon>Peronosporomycetes</taxon>
        <taxon>Peronosporales</taxon>
        <taxon>Peronosporaceae</taxon>
        <taxon>Phytophthora</taxon>
    </lineage>
</organism>
<protein>
    <submittedName>
        <fullName evidence="5">Uncharacterized protein</fullName>
    </submittedName>
</protein>
<keyword evidence="1" id="KW-0677">Repeat</keyword>